<dbReference type="RefSeq" id="WP_018065049.1">
    <property type="nucleotide sequence ID" value="NZ_AQWH01000010.1"/>
</dbReference>
<sequence length="197" mass="20771">MDITLAHALTRRRSVRAFAKHAIPLRSLEKILWAGQGKSGEDDGRTVPSAHALYPLRLFVMAGRVVGLESGLYTAVPGGLDLRNINHADLRPALCKAAIGNPEWIANAACIIAICADMLTPVRAFVEQQPYGARGERYIVLEAGAAAQNIQLMAVAEGLGSVLVGGFSDEATASVLGLEPPLAPLALMCLGAPVPER</sequence>
<evidence type="ECO:0000259" key="1">
    <source>
        <dbReference type="Pfam" id="PF00881"/>
    </source>
</evidence>
<gene>
    <name evidence="2" type="ORF">Mame_01434</name>
</gene>
<dbReference type="Proteomes" id="UP000191135">
    <property type="component" value="Chromosome"/>
</dbReference>
<protein>
    <submittedName>
        <fullName evidence="2">Nitroreductase A</fullName>
    </submittedName>
</protein>
<keyword evidence="3" id="KW-1185">Reference proteome</keyword>
<dbReference type="GO" id="GO:0016491">
    <property type="term" value="F:oxidoreductase activity"/>
    <property type="evidence" value="ECO:0007669"/>
    <property type="project" value="InterPro"/>
</dbReference>
<name>A0A1U9YZD1_9HYPH</name>
<dbReference type="KEGG" id="mmed:Mame_01434"/>
<dbReference type="Pfam" id="PF00881">
    <property type="entry name" value="Nitroreductase"/>
    <property type="match status" value="1"/>
</dbReference>
<dbReference type="CDD" id="cd02142">
    <property type="entry name" value="McbC_SagB-like_oxidoreductase"/>
    <property type="match status" value="1"/>
</dbReference>
<feature type="domain" description="Nitroreductase" evidence="1">
    <location>
        <begin position="10"/>
        <end position="191"/>
    </location>
</feature>
<reference evidence="2 3" key="1">
    <citation type="submission" date="2017-03" db="EMBL/GenBank/DDBJ databases">
        <title>Foreign affairs: Plasmid Transfer between Roseobacters and Rhizobia.</title>
        <authorList>
            <person name="Bartling P."/>
            <person name="Bunk B."/>
            <person name="Overmann J."/>
            <person name="Brinkmann H."/>
            <person name="Petersen J."/>
        </authorList>
    </citation>
    <scope>NUCLEOTIDE SEQUENCE [LARGE SCALE GENOMIC DNA]</scope>
    <source>
        <strain evidence="2 3">MACL11</strain>
    </source>
</reference>
<organism evidence="2 3">
    <name type="scientific">Martelella mediterranea DSM 17316</name>
    <dbReference type="NCBI Taxonomy" id="1122214"/>
    <lineage>
        <taxon>Bacteria</taxon>
        <taxon>Pseudomonadati</taxon>
        <taxon>Pseudomonadota</taxon>
        <taxon>Alphaproteobacteria</taxon>
        <taxon>Hyphomicrobiales</taxon>
        <taxon>Aurantimonadaceae</taxon>
        <taxon>Martelella</taxon>
    </lineage>
</organism>
<dbReference type="Gene3D" id="3.40.109.10">
    <property type="entry name" value="NADH Oxidase"/>
    <property type="match status" value="1"/>
</dbReference>
<dbReference type="InterPro" id="IPR029479">
    <property type="entry name" value="Nitroreductase"/>
</dbReference>
<dbReference type="AlphaFoldDB" id="A0A1U9YZD1"/>
<proteinExistence type="predicted"/>
<dbReference type="EMBL" id="CP020330">
    <property type="protein sequence ID" value="AQZ50795.1"/>
    <property type="molecule type" value="Genomic_DNA"/>
</dbReference>
<dbReference type="SUPFAM" id="SSF55469">
    <property type="entry name" value="FMN-dependent nitroreductase-like"/>
    <property type="match status" value="1"/>
</dbReference>
<dbReference type="InterPro" id="IPR000415">
    <property type="entry name" value="Nitroreductase-like"/>
</dbReference>
<evidence type="ECO:0000313" key="3">
    <source>
        <dbReference type="Proteomes" id="UP000191135"/>
    </source>
</evidence>
<dbReference type="eggNOG" id="COG0778">
    <property type="taxonomic scope" value="Bacteria"/>
</dbReference>
<accession>A0A1U9YZD1</accession>
<dbReference type="STRING" id="1122214.Mame_01434"/>
<dbReference type="OrthoDB" id="3723182at2"/>
<dbReference type="InterPro" id="IPR052544">
    <property type="entry name" value="Bacteriocin_Proc_Enz"/>
</dbReference>
<evidence type="ECO:0000313" key="2">
    <source>
        <dbReference type="EMBL" id="AQZ50795.1"/>
    </source>
</evidence>
<dbReference type="PANTHER" id="PTHR43745">
    <property type="entry name" value="NITROREDUCTASE MJ1384-RELATED"/>
    <property type="match status" value="1"/>
</dbReference>
<dbReference type="PANTHER" id="PTHR43745:SF2">
    <property type="entry name" value="NITROREDUCTASE MJ1384-RELATED"/>
    <property type="match status" value="1"/>
</dbReference>